<feature type="region of interest" description="Disordered" evidence="1">
    <location>
        <begin position="121"/>
        <end position="144"/>
    </location>
</feature>
<gene>
    <name evidence="2" type="ORF">UR93_C0016G0001</name>
</gene>
<feature type="region of interest" description="Disordered" evidence="1">
    <location>
        <begin position="34"/>
        <end position="80"/>
    </location>
</feature>
<dbReference type="EMBL" id="LBRB01000016">
    <property type="protein sequence ID" value="KKP88336.1"/>
    <property type="molecule type" value="Genomic_DNA"/>
</dbReference>
<feature type="compositionally biased region" description="Polar residues" evidence="1">
    <location>
        <begin position="127"/>
        <end position="136"/>
    </location>
</feature>
<accession>A0A0G0DHX7</accession>
<sequence length="282" mass="29907">SDGTFTAPGGCVLEAKGNGTLTLQVNTGTVTVSSRSMKVTGGGDQPVTSPTKPPSLGLGGGTITPPTQGGGSGNSGGTTPPTIGVIAVTNNKTYSPIPSADNKKISFQCTGDTSFAVGGQAPESELENTVKSTNPDGSAYDWEGDNYGKPMPRYYTRTDSSLAVFKNVYVYNNNHPENVSKSKHIADEDLEVNTVAAFNFLVPYDDSFHPYKNVFPHNSYSAVVNPKIYVSPIRGQFGPPFGDWVSGSLGTTTRGCDFYLYNFVDVVVRVDKGSLQYSIENL</sequence>
<organism evidence="2 3">
    <name type="scientific">Berkelbacteria bacterium GW2011_GWA2_35_9</name>
    <dbReference type="NCBI Taxonomy" id="1618333"/>
    <lineage>
        <taxon>Bacteria</taxon>
        <taxon>Candidatus Berkelbacteria</taxon>
    </lineage>
</organism>
<protein>
    <submittedName>
        <fullName evidence="2">Uncharacterized protein</fullName>
    </submittedName>
</protein>
<name>A0A0G0DHX7_9BACT</name>
<feature type="compositionally biased region" description="Gly residues" evidence="1">
    <location>
        <begin position="57"/>
        <end position="76"/>
    </location>
</feature>
<comment type="caution">
    <text evidence="2">The sequence shown here is derived from an EMBL/GenBank/DDBJ whole genome shotgun (WGS) entry which is preliminary data.</text>
</comment>
<evidence type="ECO:0000313" key="2">
    <source>
        <dbReference type="EMBL" id="KKP88336.1"/>
    </source>
</evidence>
<feature type="non-terminal residue" evidence="2">
    <location>
        <position position="1"/>
    </location>
</feature>
<evidence type="ECO:0000256" key="1">
    <source>
        <dbReference type="SAM" id="MobiDB-lite"/>
    </source>
</evidence>
<reference evidence="2 3" key="1">
    <citation type="journal article" date="2015" name="Nature">
        <title>rRNA introns, odd ribosomes, and small enigmatic genomes across a large radiation of phyla.</title>
        <authorList>
            <person name="Brown C.T."/>
            <person name="Hug L.A."/>
            <person name="Thomas B.C."/>
            <person name="Sharon I."/>
            <person name="Castelle C.J."/>
            <person name="Singh A."/>
            <person name="Wilkins M.J."/>
            <person name="Williams K.H."/>
            <person name="Banfield J.F."/>
        </authorList>
    </citation>
    <scope>NUCLEOTIDE SEQUENCE [LARGE SCALE GENOMIC DNA]</scope>
</reference>
<proteinExistence type="predicted"/>
<dbReference type="Proteomes" id="UP000034316">
    <property type="component" value="Unassembled WGS sequence"/>
</dbReference>
<dbReference type="AlphaFoldDB" id="A0A0G0DHX7"/>
<evidence type="ECO:0000313" key="3">
    <source>
        <dbReference type="Proteomes" id="UP000034316"/>
    </source>
</evidence>